<evidence type="ECO:0000313" key="4">
    <source>
        <dbReference type="Proteomes" id="UP001162156"/>
    </source>
</evidence>
<evidence type="ECO:0000313" key="3">
    <source>
        <dbReference type="EMBL" id="KAJ8966655.1"/>
    </source>
</evidence>
<evidence type="ECO:0000256" key="2">
    <source>
        <dbReference type="SAM" id="MobiDB-lite"/>
    </source>
</evidence>
<name>A0AAV8ZPD7_9CUCU</name>
<dbReference type="InterPro" id="IPR018860">
    <property type="entry name" value="APC_suCDC26"/>
</dbReference>
<dbReference type="Pfam" id="PF10471">
    <property type="entry name" value="ANAPC_CDC26"/>
    <property type="match status" value="1"/>
</dbReference>
<dbReference type="Proteomes" id="UP001162156">
    <property type="component" value="Unassembled WGS sequence"/>
</dbReference>
<accession>A0AAV8ZPD7</accession>
<protein>
    <recommendedName>
        <fullName evidence="5">Cell division cycle protein 26 homolog</fullName>
    </recommendedName>
</protein>
<dbReference type="EMBL" id="JANEYF010000959">
    <property type="protein sequence ID" value="KAJ8966655.1"/>
    <property type="molecule type" value="Genomic_DNA"/>
</dbReference>
<feature type="region of interest" description="Disordered" evidence="2">
    <location>
        <begin position="21"/>
        <end position="52"/>
    </location>
</feature>
<keyword evidence="1" id="KW-0833">Ubl conjugation pathway</keyword>
<reference evidence="3" key="1">
    <citation type="journal article" date="2023" name="Insect Mol. Biol.">
        <title>Genome sequencing provides insights into the evolution of gene families encoding plant cell wall-degrading enzymes in longhorned beetles.</title>
        <authorList>
            <person name="Shin N.R."/>
            <person name="Okamura Y."/>
            <person name="Kirsch R."/>
            <person name="Pauchet Y."/>
        </authorList>
    </citation>
    <scope>NUCLEOTIDE SEQUENCE</scope>
    <source>
        <strain evidence="3">RBIC_L_NR</strain>
    </source>
</reference>
<evidence type="ECO:0008006" key="5">
    <source>
        <dbReference type="Google" id="ProtNLM"/>
    </source>
</evidence>
<evidence type="ECO:0000256" key="1">
    <source>
        <dbReference type="ARBA" id="ARBA00022786"/>
    </source>
</evidence>
<organism evidence="3 4">
    <name type="scientific">Rhamnusium bicolor</name>
    <dbReference type="NCBI Taxonomy" id="1586634"/>
    <lineage>
        <taxon>Eukaryota</taxon>
        <taxon>Metazoa</taxon>
        <taxon>Ecdysozoa</taxon>
        <taxon>Arthropoda</taxon>
        <taxon>Hexapoda</taxon>
        <taxon>Insecta</taxon>
        <taxon>Pterygota</taxon>
        <taxon>Neoptera</taxon>
        <taxon>Endopterygota</taxon>
        <taxon>Coleoptera</taxon>
        <taxon>Polyphaga</taxon>
        <taxon>Cucujiformia</taxon>
        <taxon>Chrysomeloidea</taxon>
        <taxon>Cerambycidae</taxon>
        <taxon>Lepturinae</taxon>
        <taxon>Rhagiini</taxon>
        <taxon>Rhamnusium</taxon>
    </lineage>
</organism>
<sequence>MLRRPPISIELKLDDINEYEEMRQQQSKEKQQKSFTDPPSWPSGPKSKQEIYSRVGYVPMDQQQLRTNFL</sequence>
<keyword evidence="4" id="KW-1185">Reference proteome</keyword>
<proteinExistence type="predicted"/>
<dbReference type="GO" id="GO:0005680">
    <property type="term" value="C:anaphase-promoting complex"/>
    <property type="evidence" value="ECO:0007669"/>
    <property type="project" value="InterPro"/>
</dbReference>
<dbReference type="AlphaFoldDB" id="A0AAV8ZPD7"/>
<gene>
    <name evidence="3" type="ORF">NQ314_003382</name>
</gene>
<feature type="compositionally biased region" description="Basic and acidic residues" evidence="2">
    <location>
        <begin position="21"/>
        <end position="32"/>
    </location>
</feature>
<dbReference type="GO" id="GO:0031145">
    <property type="term" value="P:anaphase-promoting complex-dependent catabolic process"/>
    <property type="evidence" value="ECO:0007669"/>
    <property type="project" value="InterPro"/>
</dbReference>
<comment type="caution">
    <text evidence="3">The sequence shown here is derived from an EMBL/GenBank/DDBJ whole genome shotgun (WGS) entry which is preliminary data.</text>
</comment>